<sequence>FDFSDNGGSDEDHEDHVGDYSTRMEELFDEGEGDSDSHNQDDEDDDEEGFLYTGVDAADVSTGYRDQLRDLLGPELTDDELEVHEVERSLVIDD</sequence>
<keyword evidence="3" id="KW-1185">Reference proteome</keyword>
<gene>
    <name evidence="2" type="ORF">BDZ94DRAFT_1117445</name>
</gene>
<evidence type="ECO:0000313" key="3">
    <source>
        <dbReference type="Proteomes" id="UP000807353"/>
    </source>
</evidence>
<evidence type="ECO:0000313" key="2">
    <source>
        <dbReference type="EMBL" id="KAF9465048.1"/>
    </source>
</evidence>
<dbReference type="EMBL" id="MU150250">
    <property type="protein sequence ID" value="KAF9465048.1"/>
    <property type="molecule type" value="Genomic_DNA"/>
</dbReference>
<feature type="non-terminal residue" evidence="2">
    <location>
        <position position="94"/>
    </location>
</feature>
<feature type="non-terminal residue" evidence="2">
    <location>
        <position position="1"/>
    </location>
</feature>
<accession>A0A9P5Y823</accession>
<feature type="region of interest" description="Disordered" evidence="1">
    <location>
        <begin position="1"/>
        <end position="50"/>
    </location>
</feature>
<name>A0A9P5Y823_9AGAR</name>
<dbReference type="OrthoDB" id="10489977at2759"/>
<reference evidence="2" key="1">
    <citation type="submission" date="2020-11" db="EMBL/GenBank/DDBJ databases">
        <authorList>
            <consortium name="DOE Joint Genome Institute"/>
            <person name="Ahrendt S."/>
            <person name="Riley R."/>
            <person name="Andreopoulos W."/>
            <person name="Labutti K."/>
            <person name="Pangilinan J."/>
            <person name="Ruiz-Duenas F.J."/>
            <person name="Barrasa J.M."/>
            <person name="Sanchez-Garcia M."/>
            <person name="Camarero S."/>
            <person name="Miyauchi S."/>
            <person name="Serrano A."/>
            <person name="Linde D."/>
            <person name="Babiker R."/>
            <person name="Drula E."/>
            <person name="Ayuso-Fernandez I."/>
            <person name="Pacheco R."/>
            <person name="Padilla G."/>
            <person name="Ferreira P."/>
            <person name="Barriuso J."/>
            <person name="Kellner H."/>
            <person name="Castanera R."/>
            <person name="Alfaro M."/>
            <person name="Ramirez L."/>
            <person name="Pisabarro A.G."/>
            <person name="Kuo A."/>
            <person name="Tritt A."/>
            <person name="Lipzen A."/>
            <person name="He G."/>
            <person name="Yan M."/>
            <person name="Ng V."/>
            <person name="Cullen D."/>
            <person name="Martin F."/>
            <person name="Rosso M.-N."/>
            <person name="Henrissat B."/>
            <person name="Hibbett D."/>
            <person name="Martinez A.T."/>
            <person name="Grigoriev I.V."/>
        </authorList>
    </citation>
    <scope>NUCLEOTIDE SEQUENCE</scope>
    <source>
        <strain evidence="2">CBS 247.69</strain>
    </source>
</reference>
<protein>
    <submittedName>
        <fullName evidence="2">Uncharacterized protein</fullName>
    </submittedName>
</protein>
<organism evidence="2 3">
    <name type="scientific">Collybia nuda</name>
    <dbReference type="NCBI Taxonomy" id="64659"/>
    <lineage>
        <taxon>Eukaryota</taxon>
        <taxon>Fungi</taxon>
        <taxon>Dikarya</taxon>
        <taxon>Basidiomycota</taxon>
        <taxon>Agaricomycotina</taxon>
        <taxon>Agaricomycetes</taxon>
        <taxon>Agaricomycetidae</taxon>
        <taxon>Agaricales</taxon>
        <taxon>Tricholomatineae</taxon>
        <taxon>Clitocybaceae</taxon>
        <taxon>Collybia</taxon>
    </lineage>
</organism>
<evidence type="ECO:0000256" key="1">
    <source>
        <dbReference type="SAM" id="MobiDB-lite"/>
    </source>
</evidence>
<comment type="caution">
    <text evidence="2">The sequence shown here is derived from an EMBL/GenBank/DDBJ whole genome shotgun (WGS) entry which is preliminary data.</text>
</comment>
<dbReference type="Proteomes" id="UP000807353">
    <property type="component" value="Unassembled WGS sequence"/>
</dbReference>
<dbReference type="AlphaFoldDB" id="A0A9P5Y823"/>
<proteinExistence type="predicted"/>
<feature type="compositionally biased region" description="Basic and acidic residues" evidence="1">
    <location>
        <begin position="14"/>
        <end position="26"/>
    </location>
</feature>